<evidence type="ECO:0000313" key="2">
    <source>
        <dbReference type="Proteomes" id="UP000807504"/>
    </source>
</evidence>
<reference evidence="1" key="1">
    <citation type="journal article" date="2020" name="bioRxiv">
        <title>Chromosome-level reference genome of the European wasp spider Argiope bruennichi: a resource for studies on range expansion and evolutionary adaptation.</title>
        <authorList>
            <person name="Sheffer M.M."/>
            <person name="Hoppe A."/>
            <person name="Krehenwinkel H."/>
            <person name="Uhl G."/>
            <person name="Kuss A.W."/>
            <person name="Jensen L."/>
            <person name="Jensen C."/>
            <person name="Gillespie R.G."/>
            <person name="Hoff K.J."/>
            <person name="Prost S."/>
        </authorList>
    </citation>
    <scope>NUCLEOTIDE SEQUENCE</scope>
</reference>
<dbReference type="Proteomes" id="UP000807504">
    <property type="component" value="Unassembled WGS sequence"/>
</dbReference>
<accession>A0A8T0F1B5</accession>
<sequence length="191" mass="22598">MYHHKREMAVLWYRNVGYCLTNGATSYLVENDPDREKKMIEHVTNTTITVLYVIDVASGIRWRLLNKRLNKNNELSVIVLEKNARDCPTCHKNCVRWVDICGLNIIKKVNVDPIPHGSCGKSRPVCKCTRWWRTREKKFKKKAFETMGMPQVMELKPPVFPKFDEFERPIELPFHHPDHFDEWWWCVNVAG</sequence>
<proteinExistence type="predicted"/>
<dbReference type="AlphaFoldDB" id="A0A8T0F1B5"/>
<keyword evidence="2" id="KW-1185">Reference proteome</keyword>
<gene>
    <name evidence="1" type="ORF">HNY73_010533</name>
</gene>
<name>A0A8T0F1B5_ARGBR</name>
<reference evidence="1" key="2">
    <citation type="submission" date="2020-06" db="EMBL/GenBank/DDBJ databases">
        <authorList>
            <person name="Sheffer M."/>
        </authorList>
    </citation>
    <scope>NUCLEOTIDE SEQUENCE</scope>
</reference>
<dbReference type="EMBL" id="JABXBU010000030">
    <property type="protein sequence ID" value="KAF8784926.1"/>
    <property type="molecule type" value="Genomic_DNA"/>
</dbReference>
<organism evidence="1 2">
    <name type="scientific">Argiope bruennichi</name>
    <name type="common">Wasp spider</name>
    <name type="synonym">Aranea bruennichi</name>
    <dbReference type="NCBI Taxonomy" id="94029"/>
    <lineage>
        <taxon>Eukaryota</taxon>
        <taxon>Metazoa</taxon>
        <taxon>Ecdysozoa</taxon>
        <taxon>Arthropoda</taxon>
        <taxon>Chelicerata</taxon>
        <taxon>Arachnida</taxon>
        <taxon>Araneae</taxon>
        <taxon>Araneomorphae</taxon>
        <taxon>Entelegynae</taxon>
        <taxon>Araneoidea</taxon>
        <taxon>Araneidae</taxon>
        <taxon>Argiope</taxon>
    </lineage>
</organism>
<protein>
    <submittedName>
        <fullName evidence="1">Uncharacterized protein</fullName>
    </submittedName>
</protein>
<evidence type="ECO:0000313" key="1">
    <source>
        <dbReference type="EMBL" id="KAF8784926.1"/>
    </source>
</evidence>
<comment type="caution">
    <text evidence="1">The sequence shown here is derived from an EMBL/GenBank/DDBJ whole genome shotgun (WGS) entry which is preliminary data.</text>
</comment>